<evidence type="ECO:0000313" key="1">
    <source>
        <dbReference type="EMBL" id="CCF43020.1"/>
    </source>
</evidence>
<accession>H1VS13</accession>
<dbReference type="AlphaFoldDB" id="H1VS13"/>
<dbReference type="Proteomes" id="UP000007174">
    <property type="component" value="Unassembled WGS sequence"/>
</dbReference>
<sequence>MQRLDSAVLPPRNVVHKVPLPRLVRLQLQPRPQPPRRLLGPVQLLLLRQQHAALLGGREVGQRRTVLEAQARELGLEDGVALLGTGEEGLGVVGALLPRAPGGR</sequence>
<dbReference type="EMBL" id="CACQ02005800">
    <property type="protein sequence ID" value="CCF43020.1"/>
    <property type="molecule type" value="Genomic_DNA"/>
</dbReference>
<reference evidence="2" key="1">
    <citation type="journal article" date="2012" name="Nat. Genet.">
        <title>Lifestyle transitions in plant pathogenic Colletotrichum fungi deciphered by genome and transcriptome analyses.</title>
        <authorList>
            <person name="O'Connell R.J."/>
            <person name="Thon M.R."/>
            <person name="Hacquard S."/>
            <person name="Amyotte S.G."/>
            <person name="Kleemann J."/>
            <person name="Torres M.F."/>
            <person name="Damm U."/>
            <person name="Buiate E.A."/>
            <person name="Epstein L."/>
            <person name="Alkan N."/>
            <person name="Altmueller J."/>
            <person name="Alvarado-Balderrama L."/>
            <person name="Bauser C.A."/>
            <person name="Becker C."/>
            <person name="Birren B.W."/>
            <person name="Chen Z."/>
            <person name="Choi J."/>
            <person name="Crouch J.A."/>
            <person name="Duvick J.P."/>
            <person name="Farman M.A."/>
            <person name="Gan P."/>
            <person name="Heiman D."/>
            <person name="Henrissat B."/>
            <person name="Howard R.J."/>
            <person name="Kabbage M."/>
            <person name="Koch C."/>
            <person name="Kracher B."/>
            <person name="Kubo Y."/>
            <person name="Law A.D."/>
            <person name="Lebrun M.-H."/>
            <person name="Lee Y.-H."/>
            <person name="Miyara I."/>
            <person name="Moore N."/>
            <person name="Neumann U."/>
            <person name="Nordstroem K."/>
            <person name="Panaccione D.G."/>
            <person name="Panstruga R."/>
            <person name="Place M."/>
            <person name="Proctor R.H."/>
            <person name="Prusky D."/>
            <person name="Rech G."/>
            <person name="Reinhardt R."/>
            <person name="Rollins J.A."/>
            <person name="Rounsley S."/>
            <person name="Schardl C.L."/>
            <person name="Schwartz D.C."/>
            <person name="Shenoy N."/>
            <person name="Shirasu K."/>
            <person name="Sikhakolli U.R."/>
            <person name="Stueber K."/>
            <person name="Sukno S.A."/>
            <person name="Sweigard J.A."/>
            <person name="Takano Y."/>
            <person name="Takahara H."/>
            <person name="Trail F."/>
            <person name="van der Does H.C."/>
            <person name="Voll L.M."/>
            <person name="Will I."/>
            <person name="Young S."/>
            <person name="Zeng Q."/>
            <person name="Zhang J."/>
            <person name="Zhou S."/>
            <person name="Dickman M.B."/>
            <person name="Schulze-Lefert P."/>
            <person name="Ver Loren van Themaat E."/>
            <person name="Ma L.-J."/>
            <person name="Vaillancourt L.J."/>
        </authorList>
    </citation>
    <scope>NUCLEOTIDE SEQUENCE [LARGE SCALE GENOMIC DNA]</scope>
    <source>
        <strain evidence="2">IMI 349063</strain>
    </source>
</reference>
<organism evidence="1 2">
    <name type="scientific">Colletotrichum higginsianum (strain IMI 349063)</name>
    <name type="common">Crucifer anthracnose fungus</name>
    <dbReference type="NCBI Taxonomy" id="759273"/>
    <lineage>
        <taxon>Eukaryota</taxon>
        <taxon>Fungi</taxon>
        <taxon>Dikarya</taxon>
        <taxon>Ascomycota</taxon>
        <taxon>Pezizomycotina</taxon>
        <taxon>Sordariomycetes</taxon>
        <taxon>Hypocreomycetidae</taxon>
        <taxon>Glomerellales</taxon>
        <taxon>Glomerellaceae</taxon>
        <taxon>Colletotrichum</taxon>
        <taxon>Colletotrichum destructivum species complex</taxon>
    </lineage>
</organism>
<protein>
    <submittedName>
        <fullName evidence="1">Uncharacterized protein</fullName>
    </submittedName>
</protein>
<name>H1VS13_COLHI</name>
<gene>
    <name evidence="1" type="ORF">CH063_12846</name>
</gene>
<dbReference type="HOGENOM" id="CLU_2249951_0_0_1"/>
<proteinExistence type="predicted"/>
<evidence type="ECO:0000313" key="2">
    <source>
        <dbReference type="Proteomes" id="UP000007174"/>
    </source>
</evidence>